<protein>
    <submittedName>
        <fullName evidence="2">Uncharacterized protein</fullName>
    </submittedName>
</protein>
<proteinExistence type="predicted"/>
<dbReference type="EMBL" id="MU006025">
    <property type="protein sequence ID" value="KAF2857852.1"/>
    <property type="molecule type" value="Genomic_DNA"/>
</dbReference>
<dbReference type="Proteomes" id="UP000799421">
    <property type="component" value="Unassembled WGS sequence"/>
</dbReference>
<feature type="compositionally biased region" description="Acidic residues" evidence="1">
    <location>
        <begin position="111"/>
        <end position="131"/>
    </location>
</feature>
<feature type="compositionally biased region" description="Basic and acidic residues" evidence="1">
    <location>
        <begin position="155"/>
        <end position="164"/>
    </location>
</feature>
<gene>
    <name evidence="2" type="ORF">K470DRAFT_266508</name>
</gene>
<evidence type="ECO:0000256" key="1">
    <source>
        <dbReference type="SAM" id="MobiDB-lite"/>
    </source>
</evidence>
<accession>A0A6A7BS05</accession>
<feature type="region of interest" description="Disordered" evidence="1">
    <location>
        <begin position="31"/>
        <end position="89"/>
    </location>
</feature>
<feature type="region of interest" description="Disordered" evidence="1">
    <location>
        <begin position="101"/>
        <end position="189"/>
    </location>
</feature>
<evidence type="ECO:0000313" key="2">
    <source>
        <dbReference type="EMBL" id="KAF2857852.1"/>
    </source>
</evidence>
<dbReference type="AlphaFoldDB" id="A0A6A7BS05"/>
<feature type="compositionally biased region" description="Polar residues" evidence="1">
    <location>
        <begin position="165"/>
        <end position="178"/>
    </location>
</feature>
<sequence length="359" mass="38410">MEITPTQYLSLPPAIQKKCFSQFERAKIAEAALSSSSPSPRESSESSHSKWHRFSRKHDREFIIPTPPPPVQSRRVSTTERRTSTTAKFSLRDLVPIRLPPVTLFPAPEGCEQEYTNDNDDDDEEEEEEEEKGLYESEYSSSEDEGPATPGDASPVDHYHDDGTTLHSFRTGSTTSYEGGTLRGSSDPLALEPLPEFEGDVSGQHGVFAKEQKRRELRAVSGFSAADCSAAIVSDLASQLFVNAGSVDSVFAASSLLVVVLSSPLLEVIPGNGTPATFVPSTPFPSVALLSHPAGVPPETVVLFPAPNDLPTSDPKGGAVETPTCAPSGTAALLLIGSTFSLSSPNSFHSSICSRSWVC</sequence>
<organism evidence="2 3">
    <name type="scientific">Piedraia hortae CBS 480.64</name>
    <dbReference type="NCBI Taxonomy" id="1314780"/>
    <lineage>
        <taxon>Eukaryota</taxon>
        <taxon>Fungi</taxon>
        <taxon>Dikarya</taxon>
        <taxon>Ascomycota</taxon>
        <taxon>Pezizomycotina</taxon>
        <taxon>Dothideomycetes</taxon>
        <taxon>Dothideomycetidae</taxon>
        <taxon>Capnodiales</taxon>
        <taxon>Piedraiaceae</taxon>
        <taxon>Piedraia</taxon>
    </lineage>
</organism>
<keyword evidence="3" id="KW-1185">Reference proteome</keyword>
<reference evidence="2" key="1">
    <citation type="journal article" date="2020" name="Stud. Mycol.">
        <title>101 Dothideomycetes genomes: a test case for predicting lifestyles and emergence of pathogens.</title>
        <authorList>
            <person name="Haridas S."/>
            <person name="Albert R."/>
            <person name="Binder M."/>
            <person name="Bloem J."/>
            <person name="Labutti K."/>
            <person name="Salamov A."/>
            <person name="Andreopoulos B."/>
            <person name="Baker S."/>
            <person name="Barry K."/>
            <person name="Bills G."/>
            <person name="Bluhm B."/>
            <person name="Cannon C."/>
            <person name="Castanera R."/>
            <person name="Culley D."/>
            <person name="Daum C."/>
            <person name="Ezra D."/>
            <person name="Gonzalez J."/>
            <person name="Henrissat B."/>
            <person name="Kuo A."/>
            <person name="Liang C."/>
            <person name="Lipzen A."/>
            <person name="Lutzoni F."/>
            <person name="Magnuson J."/>
            <person name="Mondo S."/>
            <person name="Nolan M."/>
            <person name="Ohm R."/>
            <person name="Pangilinan J."/>
            <person name="Park H.-J."/>
            <person name="Ramirez L."/>
            <person name="Alfaro M."/>
            <person name="Sun H."/>
            <person name="Tritt A."/>
            <person name="Yoshinaga Y."/>
            <person name="Zwiers L.-H."/>
            <person name="Turgeon B."/>
            <person name="Goodwin S."/>
            <person name="Spatafora J."/>
            <person name="Crous P."/>
            <person name="Grigoriev I."/>
        </authorList>
    </citation>
    <scope>NUCLEOTIDE SEQUENCE</scope>
    <source>
        <strain evidence="2">CBS 480.64</strain>
    </source>
</reference>
<name>A0A6A7BS05_9PEZI</name>
<evidence type="ECO:0000313" key="3">
    <source>
        <dbReference type="Proteomes" id="UP000799421"/>
    </source>
</evidence>